<feature type="transmembrane region" description="Helical" evidence="1">
    <location>
        <begin position="29"/>
        <end position="48"/>
    </location>
</feature>
<organism evidence="2">
    <name type="scientific">Siphoviridae sp. ctEJj1</name>
    <dbReference type="NCBI Taxonomy" id="2825395"/>
    <lineage>
        <taxon>Viruses</taxon>
        <taxon>Duplodnaviria</taxon>
        <taxon>Heunggongvirae</taxon>
        <taxon>Uroviricota</taxon>
        <taxon>Caudoviricetes</taxon>
    </lineage>
</organism>
<keyword evidence="1" id="KW-1133">Transmembrane helix</keyword>
<evidence type="ECO:0000313" key="2">
    <source>
        <dbReference type="EMBL" id="DAF90076.1"/>
    </source>
</evidence>
<proteinExistence type="predicted"/>
<sequence length="91" mass="10625">MLMKILLFLYYFIVSVQFTFVIPNSFIEFSFAALIIIGSHFCEPFFILKSNKKCTLEDDFKYALMQVSIELCDNFNVTVFSPPCLILRKFA</sequence>
<protein>
    <submittedName>
        <fullName evidence="2">Uncharacterized protein</fullName>
    </submittedName>
</protein>
<keyword evidence="1" id="KW-0472">Membrane</keyword>
<dbReference type="EMBL" id="BK016020">
    <property type="protein sequence ID" value="DAF90076.1"/>
    <property type="molecule type" value="Genomic_DNA"/>
</dbReference>
<reference evidence="2" key="1">
    <citation type="journal article" date="2021" name="Proc. Natl. Acad. Sci. U.S.A.">
        <title>A Catalog of Tens of Thousands of Viruses from Human Metagenomes Reveals Hidden Associations with Chronic Diseases.</title>
        <authorList>
            <person name="Tisza M.J."/>
            <person name="Buck C.B."/>
        </authorList>
    </citation>
    <scope>NUCLEOTIDE SEQUENCE</scope>
    <source>
        <strain evidence="2">CtEJj1</strain>
    </source>
</reference>
<keyword evidence="1" id="KW-0812">Transmembrane</keyword>
<evidence type="ECO:0000256" key="1">
    <source>
        <dbReference type="SAM" id="Phobius"/>
    </source>
</evidence>
<accession>A0A8S5U6K5</accession>
<name>A0A8S5U6K5_9CAUD</name>
<feature type="transmembrane region" description="Helical" evidence="1">
    <location>
        <begin position="5"/>
        <end position="23"/>
    </location>
</feature>